<dbReference type="Proteomes" id="UP000255382">
    <property type="component" value="Unassembled WGS sequence"/>
</dbReference>
<dbReference type="EMBL" id="UGLZ01000001">
    <property type="protein sequence ID" value="STU54698.1"/>
    <property type="molecule type" value="Genomic_DNA"/>
</dbReference>
<organism evidence="1 2">
    <name type="scientific">Klebsiella pneumoniae subsp. ozaenae</name>
    <dbReference type="NCBI Taxonomy" id="574"/>
    <lineage>
        <taxon>Bacteria</taxon>
        <taxon>Pseudomonadati</taxon>
        <taxon>Pseudomonadota</taxon>
        <taxon>Gammaproteobacteria</taxon>
        <taxon>Enterobacterales</taxon>
        <taxon>Enterobacteriaceae</taxon>
        <taxon>Klebsiella/Raoultella group</taxon>
        <taxon>Klebsiella</taxon>
        <taxon>Klebsiella pneumoniae complex</taxon>
    </lineage>
</organism>
<protein>
    <submittedName>
        <fullName evidence="1">Transposase</fullName>
    </submittedName>
</protein>
<proteinExistence type="predicted"/>
<keyword evidence="2" id="KW-1185">Reference proteome</keyword>
<dbReference type="AlphaFoldDB" id="A0A377YTQ0"/>
<reference evidence="1 2" key="1">
    <citation type="submission" date="2018-06" db="EMBL/GenBank/DDBJ databases">
        <authorList>
            <consortium name="Pathogen Informatics"/>
            <person name="Doyle S."/>
        </authorList>
    </citation>
    <scope>NUCLEOTIDE SEQUENCE [LARGE SCALE GENOMIC DNA]</scope>
    <source>
        <strain evidence="1 2">NCTC5050</strain>
    </source>
</reference>
<name>A0A377YTQ0_KLEPO</name>
<evidence type="ECO:0000313" key="2">
    <source>
        <dbReference type="Proteomes" id="UP000255382"/>
    </source>
</evidence>
<sequence>MTIAERLKEESRAQGIAIGIEKGRQEGRQEGEHLAAIKIARTLLASGLDQAHGDECHRPYRRRAGADPPLIPDSETTACRIRWLLERGRRHGAAAKLRQHLEYLWRSCSQAASGVASAMDARRVATARRRHAQHDSAPGRPKYATCAKYK</sequence>
<gene>
    <name evidence="1" type="ORF">NCTC5050_00058</name>
</gene>
<accession>A0A377YTQ0</accession>
<evidence type="ECO:0000313" key="1">
    <source>
        <dbReference type="EMBL" id="STU54698.1"/>
    </source>
</evidence>